<gene>
    <name evidence="2" type="ORF">NliqN6_0408</name>
</gene>
<sequence length="911" mass="98350">MSAQLMFEIDTSPKLVRAGLTRSLSSNIVSDYPVPYPAESSRSTWSVPVSPVATIKRQHVEPDIRGTSPPKRPTCIPIASFTQSMAPVLSPFTIQRDKESFGEAVFGFKTDPNEGAPVRSQDQDAAAVNAYRSASSYSPPSDTFSPAPPSLYSSSSIFPDLAISPPDLTTFPFCHFEQVLSPSLLGSDPEFGTDDASGNEVSGCLISGCHGHGHDITHDQDGHPSPAVWTPSTLATMRKRWRTMRKQPPAQTVVPPRPCLKKMSALATDSFTKSSSSLESPHSAIEHRDFASSDNLENLRFHLDFSDMTSAEWSVNGGTRSRSTSGASSTMLFSPCPSDLEDRGLGNHTLEMAQHFLQDESLTEVEEYMLQGLLRAFSQPHSTRSNDALVESGCEASRDVSEDFGTTPTPASVLAQQNMQNSDGNDTLRAGSFHRRPTLSVANPTAFDPTPIASPTTCISSVDLSRDLSRCQSQQHSIVSQDEVLSLAESAKQAMPVRPVIIDADAELDGEWQWACPITVPLPVRAGPAAFATAASSEVTAKNGQRRVSVPSRSNSVISSTGSRTGEKRRVHFPVCPGGNGEMALCALYPTYSATAYDRTPLEPPSEEEKSFRMPDRFSRDLTDEDAISQDIEDPASEHRFRSFALSLDTSIPNDSLEHYPADWDSKDHLTDFGSSTSALDWSCTNNSMSDLPAHGQETMMTDDNWEDWLDQRKSACQLDSASTVTLKATFEEVPDAADADEQSTPGTTPLDRSPLDSPGSRANLIGSSFDIIPAAESQSPTSSLQSLPEQEAISSDTLSHTTASSVVLGTATSFASSCELQPQEEIVYGENNSGDDSWSPHASKGSGPRGSAREDLATRPLNSIPKLKKKKKTASADKRTTLWTKTQSTWNQFGGSDSWSTGEEGCLGGF</sequence>
<feature type="compositionally biased region" description="Low complexity" evidence="1">
    <location>
        <begin position="536"/>
        <end position="560"/>
    </location>
</feature>
<reference evidence="2" key="1">
    <citation type="submission" date="2020-07" db="EMBL/GenBank/DDBJ databases">
        <title>Draft Genome Sequence of a Deep-Sea Yeast, Naganishia (Cryptococcus) liquefaciens strain N6.</title>
        <authorList>
            <person name="Han Y.W."/>
            <person name="Kajitani R."/>
            <person name="Morimoto H."/>
            <person name="Parhat M."/>
            <person name="Tsubouchi H."/>
            <person name="Bakenova O."/>
            <person name="Ogata M."/>
            <person name="Argunhan B."/>
            <person name="Aoki R."/>
            <person name="Kajiwara S."/>
            <person name="Itoh T."/>
            <person name="Iwasaki H."/>
        </authorList>
    </citation>
    <scope>NUCLEOTIDE SEQUENCE</scope>
    <source>
        <strain evidence="2">N6</strain>
    </source>
</reference>
<evidence type="ECO:0000313" key="2">
    <source>
        <dbReference type="EMBL" id="GHJ84006.1"/>
    </source>
</evidence>
<dbReference type="Proteomes" id="UP000620104">
    <property type="component" value="Unassembled WGS sequence"/>
</dbReference>
<feature type="region of interest" description="Disordered" evidence="1">
    <location>
        <begin position="736"/>
        <end position="799"/>
    </location>
</feature>
<comment type="caution">
    <text evidence="2">The sequence shown here is derived from an EMBL/GenBank/DDBJ whole genome shotgun (WGS) entry which is preliminary data.</text>
</comment>
<evidence type="ECO:0000256" key="1">
    <source>
        <dbReference type="SAM" id="MobiDB-lite"/>
    </source>
</evidence>
<organism evidence="2 3">
    <name type="scientific">Naganishia liquefaciens</name>
    <dbReference type="NCBI Taxonomy" id="104408"/>
    <lineage>
        <taxon>Eukaryota</taxon>
        <taxon>Fungi</taxon>
        <taxon>Dikarya</taxon>
        <taxon>Basidiomycota</taxon>
        <taxon>Agaricomycotina</taxon>
        <taxon>Tremellomycetes</taxon>
        <taxon>Filobasidiales</taxon>
        <taxon>Filobasidiaceae</taxon>
        <taxon>Naganishia</taxon>
    </lineage>
</organism>
<dbReference type="AlphaFoldDB" id="A0A8H3TNI7"/>
<feature type="compositionally biased region" description="Low complexity" evidence="1">
    <location>
        <begin position="777"/>
        <end position="790"/>
    </location>
</feature>
<dbReference type="EMBL" id="BLZA01000005">
    <property type="protein sequence ID" value="GHJ84006.1"/>
    <property type="molecule type" value="Genomic_DNA"/>
</dbReference>
<feature type="region of interest" description="Disordered" evidence="1">
    <location>
        <begin position="536"/>
        <end position="564"/>
    </location>
</feature>
<keyword evidence="3" id="KW-1185">Reference proteome</keyword>
<feature type="region of interest" description="Disordered" evidence="1">
    <location>
        <begin position="830"/>
        <end position="911"/>
    </location>
</feature>
<name>A0A8H3TNI7_9TREE</name>
<dbReference type="OrthoDB" id="2573023at2759"/>
<feature type="compositionally biased region" description="Polar residues" evidence="1">
    <location>
        <begin position="882"/>
        <end position="902"/>
    </location>
</feature>
<accession>A0A8H3TNI7</accession>
<protein>
    <submittedName>
        <fullName evidence="2">Uncharacterized protein</fullName>
    </submittedName>
</protein>
<proteinExistence type="predicted"/>
<evidence type="ECO:0000313" key="3">
    <source>
        <dbReference type="Proteomes" id="UP000620104"/>
    </source>
</evidence>